<dbReference type="EMBL" id="JAMD01000020">
    <property type="protein sequence ID" value="KEJ94026.1"/>
    <property type="molecule type" value="Genomic_DNA"/>
</dbReference>
<evidence type="ECO:0000313" key="13">
    <source>
        <dbReference type="Proteomes" id="UP000027746"/>
    </source>
</evidence>
<keyword evidence="4" id="KW-0101">Branched-chain amino acid catabolism</keyword>
<evidence type="ECO:0000256" key="5">
    <source>
        <dbReference type="ARBA" id="ARBA00022630"/>
    </source>
</evidence>
<dbReference type="Gene3D" id="1.20.140.10">
    <property type="entry name" value="Butyryl-CoA Dehydrogenase, subunit A, domain 3"/>
    <property type="match status" value="1"/>
</dbReference>
<dbReference type="PANTHER" id="PTHR43884">
    <property type="entry name" value="ACYL-COA DEHYDROGENASE"/>
    <property type="match status" value="1"/>
</dbReference>
<evidence type="ECO:0000256" key="2">
    <source>
        <dbReference type="ARBA" id="ARBA00005109"/>
    </source>
</evidence>
<evidence type="ECO:0000256" key="4">
    <source>
        <dbReference type="ARBA" id="ARBA00022456"/>
    </source>
</evidence>
<feature type="domain" description="Acyl-CoA oxidase/dehydrogenase middle" evidence="10">
    <location>
        <begin position="121"/>
        <end position="217"/>
    </location>
</feature>
<comment type="pathway">
    <text evidence="2">Amino-acid degradation; L-valine degradation.</text>
</comment>
<evidence type="ECO:0000313" key="12">
    <source>
        <dbReference type="EMBL" id="KEJ94026.1"/>
    </source>
</evidence>
<keyword evidence="13" id="KW-1185">Reference proteome</keyword>
<dbReference type="Gene3D" id="2.40.110.10">
    <property type="entry name" value="Butyryl-CoA Dehydrogenase, subunit A, domain 2"/>
    <property type="match status" value="1"/>
</dbReference>
<dbReference type="InterPro" id="IPR009100">
    <property type="entry name" value="AcylCoA_DH/oxidase_NM_dom_sf"/>
</dbReference>
<reference evidence="12 13" key="1">
    <citation type="submission" date="2014-01" db="EMBL/GenBank/DDBJ databases">
        <title>Sulfitobacter sp. H3 (MCCC 1A00686) Genome Sequencing.</title>
        <authorList>
            <person name="Lai Q."/>
            <person name="Hong Z."/>
        </authorList>
    </citation>
    <scope>NUCLEOTIDE SEQUENCE [LARGE SCALE GENOMIC DNA]</scope>
    <source>
        <strain evidence="12 13">H3</strain>
    </source>
</reference>
<dbReference type="PROSITE" id="PS00073">
    <property type="entry name" value="ACYL_COA_DH_2"/>
    <property type="match status" value="1"/>
</dbReference>
<dbReference type="InterPro" id="IPR036250">
    <property type="entry name" value="AcylCo_DH-like_C"/>
</dbReference>
<organism evidence="12 13">
    <name type="scientific">Pseudosulfitobacter pseudonitzschiae</name>
    <dbReference type="NCBI Taxonomy" id="1402135"/>
    <lineage>
        <taxon>Bacteria</taxon>
        <taxon>Pseudomonadati</taxon>
        <taxon>Pseudomonadota</taxon>
        <taxon>Alphaproteobacteria</taxon>
        <taxon>Rhodobacterales</taxon>
        <taxon>Roseobacteraceae</taxon>
        <taxon>Pseudosulfitobacter</taxon>
    </lineage>
</organism>
<dbReference type="PANTHER" id="PTHR43884:SF12">
    <property type="entry name" value="ISOVALERYL-COA DEHYDROGENASE, MITOCHONDRIAL-RELATED"/>
    <property type="match status" value="1"/>
</dbReference>
<dbReference type="Proteomes" id="UP000027746">
    <property type="component" value="Unassembled WGS sequence"/>
</dbReference>
<comment type="similarity">
    <text evidence="3 8">Belongs to the acyl-CoA dehydrogenase family.</text>
</comment>
<evidence type="ECO:0000259" key="10">
    <source>
        <dbReference type="Pfam" id="PF02770"/>
    </source>
</evidence>
<comment type="cofactor">
    <cofactor evidence="1 8">
        <name>FAD</name>
        <dbReference type="ChEBI" id="CHEBI:57692"/>
    </cofactor>
</comment>
<dbReference type="AlphaFoldDB" id="A0A073IX74"/>
<dbReference type="Pfam" id="PF02770">
    <property type="entry name" value="Acyl-CoA_dh_M"/>
    <property type="match status" value="1"/>
</dbReference>
<keyword evidence="5 8" id="KW-0285">Flavoprotein</keyword>
<dbReference type="InterPro" id="IPR006089">
    <property type="entry name" value="Acyl-CoA_DH_CS"/>
</dbReference>
<protein>
    <submittedName>
        <fullName evidence="12">Acyl-CoA dehydrogenase</fullName>
    </submittedName>
</protein>
<dbReference type="FunFam" id="1.20.140.10:FF:000001">
    <property type="entry name" value="Acyl-CoA dehydrogenase"/>
    <property type="match status" value="1"/>
</dbReference>
<dbReference type="SUPFAM" id="SSF56645">
    <property type="entry name" value="Acyl-CoA dehydrogenase NM domain-like"/>
    <property type="match status" value="1"/>
</dbReference>
<dbReference type="RefSeq" id="WP_037930980.1">
    <property type="nucleotide sequence ID" value="NZ_FQVP01000014.1"/>
</dbReference>
<dbReference type="InterPro" id="IPR009075">
    <property type="entry name" value="AcylCo_DH/oxidase_C"/>
</dbReference>
<evidence type="ECO:0000259" key="11">
    <source>
        <dbReference type="Pfam" id="PF02771"/>
    </source>
</evidence>
<evidence type="ECO:0000256" key="8">
    <source>
        <dbReference type="RuleBase" id="RU362125"/>
    </source>
</evidence>
<dbReference type="GO" id="GO:0050660">
    <property type="term" value="F:flavin adenine dinucleotide binding"/>
    <property type="evidence" value="ECO:0007669"/>
    <property type="project" value="InterPro"/>
</dbReference>
<dbReference type="InterPro" id="IPR006091">
    <property type="entry name" value="Acyl-CoA_Oxase/DH_mid-dom"/>
</dbReference>
<dbReference type="InterPro" id="IPR046373">
    <property type="entry name" value="Acyl-CoA_Oxase/DH_mid-dom_sf"/>
</dbReference>
<feature type="domain" description="Acyl-CoA dehydrogenase/oxidase C-terminal" evidence="9">
    <location>
        <begin position="232"/>
        <end position="380"/>
    </location>
</feature>
<dbReference type="OrthoDB" id="9775090at2"/>
<dbReference type="Pfam" id="PF00441">
    <property type="entry name" value="Acyl-CoA_dh_1"/>
    <property type="match status" value="1"/>
</dbReference>
<name>A0A073IX74_9RHOB</name>
<dbReference type="FunFam" id="2.40.110.10:FF:000001">
    <property type="entry name" value="Acyl-CoA dehydrogenase, mitochondrial"/>
    <property type="match status" value="1"/>
</dbReference>
<feature type="domain" description="Acyl-CoA dehydrogenase/oxidase N-terminal" evidence="11">
    <location>
        <begin position="5"/>
        <end position="117"/>
    </location>
</feature>
<accession>A0A073IX74</accession>
<dbReference type="PROSITE" id="PS00072">
    <property type="entry name" value="ACYL_COA_DH_1"/>
    <property type="match status" value="1"/>
</dbReference>
<evidence type="ECO:0000259" key="9">
    <source>
        <dbReference type="Pfam" id="PF00441"/>
    </source>
</evidence>
<dbReference type="PIRSF" id="PIRSF016578">
    <property type="entry name" value="HsaA"/>
    <property type="match status" value="1"/>
</dbReference>
<sequence length="386" mass="41772">MALDTDTLSQFLDALDRFVKERLIPYEDRVADEDVIPPMLVDEIRTMGLFGMSIPEDFGGLGLSMIEEVQAAFVLGQASPAFRSLVGTNNGIGSQGIIIDGTDEQKAKYLPALASGDMIASFALTEPDAGSDAGGLRTTARRDGNDFLLNGTKRYITNAPRADLFTVFARTSPEVKGSAGVSAFLVEAGTPGITLGQPDRKMGQKGSHTCDVILDNVRVPASNIIGGPDRLNKGFKTAMKVLDRGRLHISAVCVGAAERLIRDSLSYAIERKQFGEPIAEKQLIQAMLADSRAEAFAARCMIEETARRKDAGQNVSTDAACCKMFASEMVGRVADRAVQIHGGAGYMAEYAVERFYRDVRLFRIYEGTTQIQQILIARNMIRTAAA</sequence>
<dbReference type="Gene3D" id="1.10.540.10">
    <property type="entry name" value="Acyl-CoA dehydrogenase/oxidase, N-terminal domain"/>
    <property type="match status" value="1"/>
</dbReference>
<gene>
    <name evidence="12" type="ORF">SUH3_11705</name>
</gene>
<dbReference type="GO" id="GO:0009083">
    <property type="term" value="P:branched-chain amino acid catabolic process"/>
    <property type="evidence" value="ECO:0007669"/>
    <property type="project" value="UniProtKB-KW"/>
</dbReference>
<keyword evidence="6 8" id="KW-0274">FAD</keyword>
<evidence type="ECO:0000256" key="1">
    <source>
        <dbReference type="ARBA" id="ARBA00001974"/>
    </source>
</evidence>
<proteinExistence type="inferred from homology"/>
<dbReference type="GO" id="GO:0003995">
    <property type="term" value="F:acyl-CoA dehydrogenase activity"/>
    <property type="evidence" value="ECO:0007669"/>
    <property type="project" value="InterPro"/>
</dbReference>
<evidence type="ECO:0000256" key="6">
    <source>
        <dbReference type="ARBA" id="ARBA00022827"/>
    </source>
</evidence>
<evidence type="ECO:0000256" key="7">
    <source>
        <dbReference type="ARBA" id="ARBA00023002"/>
    </source>
</evidence>
<dbReference type="Pfam" id="PF02771">
    <property type="entry name" value="Acyl-CoA_dh_N"/>
    <property type="match status" value="1"/>
</dbReference>
<dbReference type="InterPro" id="IPR037069">
    <property type="entry name" value="AcylCoA_DH/ox_N_sf"/>
</dbReference>
<comment type="caution">
    <text evidence="12">The sequence shown here is derived from an EMBL/GenBank/DDBJ whole genome shotgun (WGS) entry which is preliminary data.</text>
</comment>
<keyword evidence="7 8" id="KW-0560">Oxidoreductase</keyword>
<dbReference type="InterPro" id="IPR013786">
    <property type="entry name" value="AcylCoA_DH/ox_N"/>
</dbReference>
<evidence type="ECO:0000256" key="3">
    <source>
        <dbReference type="ARBA" id="ARBA00009347"/>
    </source>
</evidence>
<dbReference type="SUPFAM" id="SSF47203">
    <property type="entry name" value="Acyl-CoA dehydrogenase C-terminal domain-like"/>
    <property type="match status" value="1"/>
</dbReference>